<keyword evidence="3 4" id="KW-0539">Nucleus</keyword>
<sequence length="212" mass="23745">MGLKKQKKFPRVQTESHDSLRGTVLLGFFTSTTGSLSDTPISSSPPSPASATNPPPSAGISALSHSADQDDAIRLLKNSIVSRLQGLKRKPNFWIELMDSQTQNASLLRLQTVEKRIVRVLELAGGVMEEFSNPNGPRKELVNSHCSEFMQIIKDIQVTLREEIKSACEYRPFEKCDYIARVSNEICCKKLEYVVDKLDGMKEIMDQYHQAT</sequence>
<evidence type="ECO:0000313" key="7">
    <source>
        <dbReference type="Proteomes" id="UP000215914"/>
    </source>
</evidence>
<accession>A0A251UK73</accession>
<feature type="region of interest" description="Disordered" evidence="5">
    <location>
        <begin position="34"/>
        <end position="63"/>
    </location>
</feature>
<dbReference type="AlphaFoldDB" id="A0A251UK73"/>
<keyword evidence="4" id="KW-0805">Transcription regulation</keyword>
<comment type="subunit">
    <text evidence="4">Component of the Mediator complex.</text>
</comment>
<dbReference type="InterPro" id="IPR019404">
    <property type="entry name" value="Mediator_Med11"/>
</dbReference>
<evidence type="ECO:0000256" key="1">
    <source>
        <dbReference type="ARBA" id="ARBA00004123"/>
    </source>
</evidence>
<comment type="similarity">
    <text evidence="2 4">Belongs to the Mediator complex subunit 11 family.</text>
</comment>
<dbReference type="Proteomes" id="UP000215914">
    <property type="component" value="Chromosome 5"/>
</dbReference>
<comment type="subcellular location">
    <subcellularLocation>
        <location evidence="1 4">Nucleus</location>
    </subcellularLocation>
</comment>
<dbReference type="Pfam" id="PF10280">
    <property type="entry name" value="Med11"/>
    <property type="match status" value="1"/>
</dbReference>
<gene>
    <name evidence="4" type="primary">MED11</name>
    <name evidence="6" type="ORF">HannXRQ_Chr05g0129341</name>
</gene>
<dbReference type="Gene3D" id="1.10.287.3490">
    <property type="match status" value="1"/>
</dbReference>
<organism evidence="6 7">
    <name type="scientific">Helianthus annuus</name>
    <name type="common">Common sunflower</name>
    <dbReference type="NCBI Taxonomy" id="4232"/>
    <lineage>
        <taxon>Eukaryota</taxon>
        <taxon>Viridiplantae</taxon>
        <taxon>Streptophyta</taxon>
        <taxon>Embryophyta</taxon>
        <taxon>Tracheophyta</taxon>
        <taxon>Spermatophyta</taxon>
        <taxon>Magnoliopsida</taxon>
        <taxon>eudicotyledons</taxon>
        <taxon>Gunneridae</taxon>
        <taxon>Pentapetalae</taxon>
        <taxon>asterids</taxon>
        <taxon>campanulids</taxon>
        <taxon>Asterales</taxon>
        <taxon>Asteraceae</taxon>
        <taxon>Asteroideae</taxon>
        <taxon>Heliantheae alliance</taxon>
        <taxon>Heliantheae</taxon>
        <taxon>Helianthus</taxon>
    </lineage>
</organism>
<feature type="compositionally biased region" description="Pro residues" evidence="5">
    <location>
        <begin position="43"/>
        <end position="57"/>
    </location>
</feature>
<keyword evidence="4" id="KW-0804">Transcription</keyword>
<dbReference type="PANTHER" id="PTHR22890">
    <property type="entry name" value="MEDIATOR OF RNA POLYMERASE II TRANSCRIPTION SUBUNIT 11"/>
    <property type="match status" value="1"/>
</dbReference>
<proteinExistence type="inferred from homology"/>
<evidence type="ECO:0000256" key="3">
    <source>
        <dbReference type="ARBA" id="ARBA00023242"/>
    </source>
</evidence>
<dbReference type="FunCoup" id="A0A251UK73">
    <property type="interactions" value="396"/>
</dbReference>
<dbReference type="GO" id="GO:0006357">
    <property type="term" value="P:regulation of transcription by RNA polymerase II"/>
    <property type="evidence" value="ECO:0007669"/>
    <property type="project" value="InterPro"/>
</dbReference>
<dbReference type="GO" id="GO:0003712">
    <property type="term" value="F:transcription coregulator activity"/>
    <property type="evidence" value="ECO:0007669"/>
    <property type="project" value="InterPro"/>
</dbReference>
<name>A0A251UK73_HELAN</name>
<protein>
    <recommendedName>
        <fullName evidence="4">Mediator of RNA polymerase II transcription subunit 11</fullName>
    </recommendedName>
    <alternativeName>
        <fullName evidence="4">Mediator complex subunit 11</fullName>
    </alternativeName>
</protein>
<keyword evidence="4" id="KW-0010">Activator</keyword>
<evidence type="ECO:0000313" key="6">
    <source>
        <dbReference type="EMBL" id="OTG23770.1"/>
    </source>
</evidence>
<dbReference type="GO" id="GO:0016592">
    <property type="term" value="C:mediator complex"/>
    <property type="evidence" value="ECO:0000318"/>
    <property type="project" value="GO_Central"/>
</dbReference>
<dbReference type="InParanoid" id="A0A251UK73"/>
<reference evidence="7" key="1">
    <citation type="journal article" date="2017" name="Nature">
        <title>The sunflower genome provides insights into oil metabolism, flowering and Asterid evolution.</title>
        <authorList>
            <person name="Badouin H."/>
            <person name="Gouzy J."/>
            <person name="Grassa C.J."/>
            <person name="Murat F."/>
            <person name="Staton S.E."/>
            <person name="Cottret L."/>
            <person name="Lelandais-Briere C."/>
            <person name="Owens G.L."/>
            <person name="Carrere S."/>
            <person name="Mayjonade B."/>
            <person name="Legrand L."/>
            <person name="Gill N."/>
            <person name="Kane N.C."/>
            <person name="Bowers J.E."/>
            <person name="Hubner S."/>
            <person name="Bellec A."/>
            <person name="Berard A."/>
            <person name="Berges H."/>
            <person name="Blanchet N."/>
            <person name="Boniface M.C."/>
            <person name="Brunel D."/>
            <person name="Catrice O."/>
            <person name="Chaidir N."/>
            <person name="Claudel C."/>
            <person name="Donnadieu C."/>
            <person name="Faraut T."/>
            <person name="Fievet G."/>
            <person name="Helmstetter N."/>
            <person name="King M."/>
            <person name="Knapp S.J."/>
            <person name="Lai Z."/>
            <person name="Le Paslier M.C."/>
            <person name="Lippi Y."/>
            <person name="Lorenzon L."/>
            <person name="Mandel J.R."/>
            <person name="Marage G."/>
            <person name="Marchand G."/>
            <person name="Marquand E."/>
            <person name="Bret-Mestries E."/>
            <person name="Morien E."/>
            <person name="Nambeesan S."/>
            <person name="Nguyen T."/>
            <person name="Pegot-Espagnet P."/>
            <person name="Pouilly N."/>
            <person name="Raftis F."/>
            <person name="Sallet E."/>
            <person name="Schiex T."/>
            <person name="Thomas J."/>
            <person name="Vandecasteele C."/>
            <person name="Vares D."/>
            <person name="Vear F."/>
            <person name="Vautrin S."/>
            <person name="Crespi M."/>
            <person name="Mangin B."/>
            <person name="Burke J.M."/>
            <person name="Salse J."/>
            <person name="Munos S."/>
            <person name="Vincourt P."/>
            <person name="Rieseberg L.H."/>
            <person name="Langlade N.B."/>
        </authorList>
    </citation>
    <scope>NUCLEOTIDE SEQUENCE [LARGE SCALE GENOMIC DNA]</scope>
    <source>
        <strain evidence="7">cv. SF193</strain>
    </source>
</reference>
<keyword evidence="7" id="KW-1185">Reference proteome</keyword>
<evidence type="ECO:0000256" key="4">
    <source>
        <dbReference type="RuleBase" id="RU364147"/>
    </source>
</evidence>
<dbReference type="STRING" id="4232.A0A251UK73"/>
<evidence type="ECO:0000256" key="5">
    <source>
        <dbReference type="SAM" id="MobiDB-lite"/>
    </source>
</evidence>
<evidence type="ECO:0000256" key="2">
    <source>
        <dbReference type="ARBA" id="ARBA00008186"/>
    </source>
</evidence>
<dbReference type="EMBL" id="CM007894">
    <property type="protein sequence ID" value="OTG23770.1"/>
    <property type="molecule type" value="Genomic_DNA"/>
</dbReference>
<comment type="function">
    <text evidence="4">Component of the Mediator complex, a coactivator involved in the regulated transcription of nearly all RNA polymerase II-dependent genes. Mediator functions as a bridge to convey information from gene-specific regulatory proteins to the basal RNA polymerase II transcription machinery. Mediator is recruited to promoters by direct interactions with regulatory proteins and serves as a scaffold for the assembly of a functional pre-initiation complex with RNA polymerase II and the general transcription factors.</text>
</comment>